<evidence type="ECO:0000256" key="5">
    <source>
        <dbReference type="ARBA" id="ARBA00022989"/>
    </source>
</evidence>
<evidence type="ECO:0000256" key="7">
    <source>
        <dbReference type="SAM" id="Phobius"/>
    </source>
</evidence>
<feature type="transmembrane region" description="Helical" evidence="7">
    <location>
        <begin position="20"/>
        <end position="47"/>
    </location>
</feature>
<comment type="subcellular location">
    <subcellularLocation>
        <location evidence="1">Cell membrane</location>
        <topology evidence="1">Multi-pass membrane protein</topology>
    </subcellularLocation>
</comment>
<dbReference type="InterPro" id="IPR051311">
    <property type="entry name" value="DedA_domain"/>
</dbReference>
<feature type="transmembrane region" description="Helical" evidence="7">
    <location>
        <begin position="151"/>
        <end position="173"/>
    </location>
</feature>
<dbReference type="RefSeq" id="WP_390227968.1">
    <property type="nucleotide sequence ID" value="NZ_JBHSCN010000004.1"/>
</dbReference>
<dbReference type="InterPro" id="IPR032816">
    <property type="entry name" value="VTT_dom"/>
</dbReference>
<evidence type="ECO:0000256" key="3">
    <source>
        <dbReference type="ARBA" id="ARBA00022475"/>
    </source>
</evidence>
<proteinExistence type="inferred from homology"/>
<comment type="caution">
    <text evidence="9">The sequence shown here is derived from an EMBL/GenBank/DDBJ whole genome shotgun (WGS) entry which is preliminary data.</text>
</comment>
<keyword evidence="10" id="KW-1185">Reference proteome</keyword>
<evidence type="ECO:0000256" key="6">
    <source>
        <dbReference type="ARBA" id="ARBA00023136"/>
    </source>
</evidence>
<dbReference type="EMBL" id="JBHSCN010000004">
    <property type="protein sequence ID" value="MFC4243000.1"/>
    <property type="molecule type" value="Genomic_DNA"/>
</dbReference>
<organism evidence="9 10">
    <name type="scientific">Gryllotalpicola reticulitermitis</name>
    <dbReference type="NCBI Taxonomy" id="1184153"/>
    <lineage>
        <taxon>Bacteria</taxon>
        <taxon>Bacillati</taxon>
        <taxon>Actinomycetota</taxon>
        <taxon>Actinomycetes</taxon>
        <taxon>Micrococcales</taxon>
        <taxon>Microbacteriaceae</taxon>
        <taxon>Gryllotalpicola</taxon>
    </lineage>
</organism>
<keyword evidence="3" id="KW-1003">Cell membrane</keyword>
<keyword evidence="4 7" id="KW-0812">Transmembrane</keyword>
<keyword evidence="5 7" id="KW-1133">Transmembrane helix</keyword>
<sequence length="222" mass="22905">MTTPARGIRTFEDMDTIGHLVGIAAASPWALALMAAALIVDGFFPFIPGEMLVVAVASAATAAGHNPLVVLAVAIPAALAGDLIAYQLGRRLGIERWAGSRHPKLARAFAYSRSRLESRPASTLLTAKFLPFVRVAATMTAGAARMPVRRYVPVALTSVTLYTGFNLAVGALVGSASFGLLANPLVSLGVSLVIGLAVGIGVDGLMRLFTRRGARAAGAALV</sequence>
<name>A0ABV8Q3Q3_9MICO</name>
<reference evidence="10" key="1">
    <citation type="journal article" date="2019" name="Int. J. Syst. Evol. Microbiol.">
        <title>The Global Catalogue of Microorganisms (GCM) 10K type strain sequencing project: providing services to taxonomists for standard genome sequencing and annotation.</title>
        <authorList>
            <consortium name="The Broad Institute Genomics Platform"/>
            <consortium name="The Broad Institute Genome Sequencing Center for Infectious Disease"/>
            <person name="Wu L."/>
            <person name="Ma J."/>
        </authorList>
    </citation>
    <scope>NUCLEOTIDE SEQUENCE [LARGE SCALE GENOMIC DNA]</scope>
    <source>
        <strain evidence="10">CGMCC 1.10363</strain>
    </source>
</reference>
<evidence type="ECO:0000256" key="4">
    <source>
        <dbReference type="ARBA" id="ARBA00022692"/>
    </source>
</evidence>
<dbReference type="PANTHER" id="PTHR42709:SF6">
    <property type="entry name" value="UNDECAPRENYL PHOSPHATE TRANSPORTER A"/>
    <property type="match status" value="1"/>
</dbReference>
<protein>
    <submittedName>
        <fullName evidence="9">DedA family protein</fullName>
    </submittedName>
</protein>
<evidence type="ECO:0000313" key="10">
    <source>
        <dbReference type="Proteomes" id="UP001595900"/>
    </source>
</evidence>
<dbReference type="Proteomes" id="UP001595900">
    <property type="component" value="Unassembled WGS sequence"/>
</dbReference>
<accession>A0ABV8Q3Q3</accession>
<gene>
    <name evidence="9" type="ORF">ACFOYW_06420</name>
</gene>
<feature type="transmembrane region" description="Helical" evidence="7">
    <location>
        <begin position="185"/>
        <end position="206"/>
    </location>
</feature>
<evidence type="ECO:0000313" key="9">
    <source>
        <dbReference type="EMBL" id="MFC4243000.1"/>
    </source>
</evidence>
<dbReference type="Pfam" id="PF09335">
    <property type="entry name" value="VTT_dom"/>
    <property type="match status" value="1"/>
</dbReference>
<comment type="similarity">
    <text evidence="2">Belongs to the DedA family.</text>
</comment>
<feature type="domain" description="VTT" evidence="8">
    <location>
        <begin position="47"/>
        <end position="165"/>
    </location>
</feature>
<dbReference type="PANTHER" id="PTHR42709">
    <property type="entry name" value="ALKALINE PHOSPHATASE LIKE PROTEIN"/>
    <property type="match status" value="1"/>
</dbReference>
<evidence type="ECO:0000259" key="8">
    <source>
        <dbReference type="Pfam" id="PF09335"/>
    </source>
</evidence>
<feature type="transmembrane region" description="Helical" evidence="7">
    <location>
        <begin position="67"/>
        <end position="86"/>
    </location>
</feature>
<evidence type="ECO:0000256" key="2">
    <source>
        <dbReference type="ARBA" id="ARBA00010792"/>
    </source>
</evidence>
<evidence type="ECO:0000256" key="1">
    <source>
        <dbReference type="ARBA" id="ARBA00004651"/>
    </source>
</evidence>
<keyword evidence="6 7" id="KW-0472">Membrane</keyword>